<dbReference type="AlphaFoldDB" id="X1IK25"/>
<sequence>AGESEAIDTEFANIQLAVSQMMVDNELSQLPVPVGDAPAINDMSQFPEVTETLETKGANAAFVTTAGVSEVLGYPLYGCQIVIDRNGDGVFDAEEAGPPIVLGDEIRVVNYVATQTTDSYYTVDKFGTITQWDDAAKTNQLNP</sequence>
<gene>
    <name evidence="1" type="ORF">S03H2_55749</name>
</gene>
<evidence type="ECO:0000313" key="1">
    <source>
        <dbReference type="EMBL" id="GAH82771.1"/>
    </source>
</evidence>
<feature type="non-terminal residue" evidence="1">
    <location>
        <position position="1"/>
    </location>
</feature>
<comment type="caution">
    <text evidence="1">The sequence shown here is derived from an EMBL/GenBank/DDBJ whole genome shotgun (WGS) entry which is preliminary data.</text>
</comment>
<protein>
    <submittedName>
        <fullName evidence="1">Uncharacterized protein</fullName>
    </submittedName>
</protein>
<reference evidence="1" key="1">
    <citation type="journal article" date="2014" name="Front. Microbiol.">
        <title>High frequency of phylogenetically diverse reductive dehalogenase-homologous genes in deep subseafloor sedimentary metagenomes.</title>
        <authorList>
            <person name="Kawai M."/>
            <person name="Futagami T."/>
            <person name="Toyoda A."/>
            <person name="Takaki Y."/>
            <person name="Nishi S."/>
            <person name="Hori S."/>
            <person name="Arai W."/>
            <person name="Tsubouchi T."/>
            <person name="Morono Y."/>
            <person name="Uchiyama I."/>
            <person name="Ito T."/>
            <person name="Fujiyama A."/>
            <person name="Inagaki F."/>
            <person name="Takami H."/>
        </authorList>
    </citation>
    <scope>NUCLEOTIDE SEQUENCE</scope>
    <source>
        <strain evidence="1">Expedition CK06-06</strain>
    </source>
</reference>
<accession>X1IK25</accession>
<dbReference type="EMBL" id="BARU01035636">
    <property type="protein sequence ID" value="GAH82771.1"/>
    <property type="molecule type" value="Genomic_DNA"/>
</dbReference>
<name>X1IK25_9ZZZZ</name>
<proteinExistence type="predicted"/>
<organism evidence="1">
    <name type="scientific">marine sediment metagenome</name>
    <dbReference type="NCBI Taxonomy" id="412755"/>
    <lineage>
        <taxon>unclassified sequences</taxon>
        <taxon>metagenomes</taxon>
        <taxon>ecological metagenomes</taxon>
    </lineage>
</organism>